<evidence type="ECO:0000313" key="2">
    <source>
        <dbReference type="Proteomes" id="UP000027390"/>
    </source>
</evidence>
<sequence length="51" mass="6171">MMDRMHRLCHRLLPDHSVRKSEMHSTWTDYWGEAGRKFSFFICTCGAVWPR</sequence>
<dbReference type="EMBL" id="KJ595575">
    <property type="protein sequence ID" value="AID18124.1"/>
    <property type="molecule type" value="Genomic_DNA"/>
</dbReference>
<evidence type="ECO:0000313" key="1">
    <source>
        <dbReference type="EMBL" id="AID18124.1"/>
    </source>
</evidence>
<dbReference type="Proteomes" id="UP000027390">
    <property type="component" value="Segment"/>
</dbReference>
<gene>
    <name evidence="1" type="primary">44</name>
    <name evidence="1" type="ORF">PBI_WILLIS_44</name>
</gene>
<organism evidence="1 2">
    <name type="scientific">Mycobacterium phage Willis</name>
    <dbReference type="NCBI Taxonomy" id="1486404"/>
    <lineage>
        <taxon>Viruses</taxon>
        <taxon>Duplodnaviria</taxon>
        <taxon>Heunggongvirae</taxon>
        <taxon>Uroviricota</taxon>
        <taxon>Caudoviricetes</taxon>
        <taxon>Ceeclamvirinae</taxon>
        <taxon>Bixzunavirus</taxon>
        <taxon>Bixzunavirus Bxz1</taxon>
    </lineage>
</organism>
<reference evidence="1 2" key="1">
    <citation type="submission" date="2014-03" db="EMBL/GenBank/DDBJ databases">
        <authorList>
            <person name="Churilla B.M."/>
            <person name="Abrahim M.R."/>
            <person name="Burke K.A."/>
            <person name="Yu V.J."/>
            <person name="Adkins N.L."/>
            <person name="Cohen K.L."/>
            <person name="Colicchio M.A."/>
            <person name="Fasoranti T.O."/>
            <person name="Genkil J.S."/>
            <person name="Kramer Z.J."/>
            <person name="Prout A.K."/>
            <person name="Schafer C.E."/>
            <person name="Schwarz A.G."/>
            <person name="Tish M."/>
            <person name="Vispute N."/>
            <person name="Wilkes K.E."/>
            <person name="Williams C.R."/>
            <person name="Xiao X."/>
            <person name="Yoder B.A."/>
            <person name="Lapin J.S."/>
            <person name="Ott C.T."/>
            <person name="Walburn T.D."/>
            <person name="Bradley K.W."/>
            <person name="Clarke D.Q."/>
            <person name="Lewis M.F."/>
            <person name="Barker L.P."/>
            <person name="Bailey C."/>
            <person name="Asai D.J."/>
            <person name="Bowman C.A."/>
            <person name="Russell D.A."/>
            <person name="Pope W.H."/>
            <person name="Jacobs-Sera D."/>
            <person name="Hendrix R.W."/>
            <person name="Hatfull G.F."/>
        </authorList>
    </citation>
    <scope>NUCLEOTIDE SEQUENCE [LARGE SCALE GENOMIC DNA]</scope>
</reference>
<name>A0A068C8U6_9CAUD</name>
<accession>A0A068C8U6</accession>
<proteinExistence type="predicted"/>
<protein>
    <submittedName>
        <fullName evidence="1">Uncharacterized protein</fullName>
    </submittedName>
</protein>